<evidence type="ECO:0000313" key="14">
    <source>
        <dbReference type="Proteomes" id="UP000293433"/>
    </source>
</evidence>
<comment type="subcellular location">
    <subcellularLocation>
        <location evidence="1">Cell inner membrane</location>
        <topology evidence="1">Single-pass membrane protein</topology>
    </subcellularLocation>
</comment>
<evidence type="ECO:0000256" key="10">
    <source>
        <dbReference type="ARBA" id="ARBA00030775"/>
    </source>
</evidence>
<dbReference type="GO" id="GO:0015628">
    <property type="term" value="P:protein secretion by the type II secretion system"/>
    <property type="evidence" value="ECO:0007669"/>
    <property type="project" value="InterPro"/>
</dbReference>
<evidence type="ECO:0000256" key="8">
    <source>
        <dbReference type="ARBA" id="ARBA00023136"/>
    </source>
</evidence>
<comment type="similarity">
    <text evidence="9">Belongs to the GSP H family.</text>
</comment>
<keyword evidence="7 11" id="KW-1133">Transmembrane helix</keyword>
<comment type="caution">
    <text evidence="13">The sequence shown here is derived from an EMBL/GenBank/DDBJ whole genome shotgun (WGS) entry which is preliminary data.</text>
</comment>
<evidence type="ECO:0000256" key="11">
    <source>
        <dbReference type="SAM" id="Phobius"/>
    </source>
</evidence>
<dbReference type="Gene3D" id="3.55.40.10">
    <property type="entry name" value="minor pseudopilin epsh domain"/>
    <property type="match status" value="1"/>
</dbReference>
<dbReference type="PROSITE" id="PS00409">
    <property type="entry name" value="PROKAR_NTER_METHYL"/>
    <property type="match status" value="1"/>
</dbReference>
<dbReference type="GO" id="GO:0005886">
    <property type="term" value="C:plasma membrane"/>
    <property type="evidence" value="ECO:0007669"/>
    <property type="project" value="UniProtKB-SubCell"/>
</dbReference>
<keyword evidence="8 11" id="KW-0472">Membrane</keyword>
<organism evidence="13 14">
    <name type="scientific">Sphaerotilus mobilis</name>
    <dbReference type="NCBI Taxonomy" id="47994"/>
    <lineage>
        <taxon>Bacteria</taxon>
        <taxon>Pseudomonadati</taxon>
        <taxon>Pseudomonadota</taxon>
        <taxon>Betaproteobacteria</taxon>
        <taxon>Burkholderiales</taxon>
        <taxon>Sphaerotilaceae</taxon>
        <taxon>Sphaerotilus</taxon>
    </lineage>
</organism>
<feature type="domain" description="General secretion pathway GspH" evidence="12">
    <location>
        <begin position="47"/>
        <end position="190"/>
    </location>
</feature>
<evidence type="ECO:0000256" key="6">
    <source>
        <dbReference type="ARBA" id="ARBA00022692"/>
    </source>
</evidence>
<dbReference type="AlphaFoldDB" id="A0A4Q7LU65"/>
<dbReference type="InterPro" id="IPR045584">
    <property type="entry name" value="Pilin-like"/>
</dbReference>
<name>A0A4Q7LU65_9BURK</name>
<dbReference type="Proteomes" id="UP000293433">
    <property type="component" value="Unassembled WGS sequence"/>
</dbReference>
<keyword evidence="5" id="KW-0997">Cell inner membrane</keyword>
<evidence type="ECO:0000256" key="9">
    <source>
        <dbReference type="ARBA" id="ARBA00025772"/>
    </source>
</evidence>
<keyword evidence="14" id="KW-1185">Reference proteome</keyword>
<dbReference type="NCBIfam" id="TIGR02532">
    <property type="entry name" value="IV_pilin_GFxxxE"/>
    <property type="match status" value="1"/>
</dbReference>
<dbReference type="InterPro" id="IPR012902">
    <property type="entry name" value="N_methyl_site"/>
</dbReference>
<evidence type="ECO:0000259" key="12">
    <source>
        <dbReference type="Pfam" id="PF12019"/>
    </source>
</evidence>
<evidence type="ECO:0000256" key="5">
    <source>
        <dbReference type="ARBA" id="ARBA00022519"/>
    </source>
</evidence>
<feature type="transmembrane region" description="Helical" evidence="11">
    <location>
        <begin position="12"/>
        <end position="39"/>
    </location>
</feature>
<dbReference type="EMBL" id="SGWV01000007">
    <property type="protein sequence ID" value="RZS58695.1"/>
    <property type="molecule type" value="Genomic_DNA"/>
</dbReference>
<reference evidence="13 14" key="1">
    <citation type="submission" date="2019-02" db="EMBL/GenBank/DDBJ databases">
        <title>Genomic Encyclopedia of Type Strains, Phase IV (KMG-IV): sequencing the most valuable type-strain genomes for metagenomic binning, comparative biology and taxonomic classification.</title>
        <authorList>
            <person name="Goeker M."/>
        </authorList>
    </citation>
    <scope>NUCLEOTIDE SEQUENCE [LARGE SCALE GENOMIC DNA]</scope>
    <source>
        <strain evidence="13 14">DSM 10617</strain>
    </source>
</reference>
<evidence type="ECO:0000256" key="2">
    <source>
        <dbReference type="ARBA" id="ARBA00021549"/>
    </source>
</evidence>
<keyword evidence="3" id="KW-1003">Cell membrane</keyword>
<dbReference type="SUPFAM" id="SSF54523">
    <property type="entry name" value="Pili subunits"/>
    <property type="match status" value="1"/>
</dbReference>
<dbReference type="Pfam" id="PF12019">
    <property type="entry name" value="GspH"/>
    <property type="match status" value="1"/>
</dbReference>
<dbReference type="Pfam" id="PF07963">
    <property type="entry name" value="N_methyl"/>
    <property type="match status" value="1"/>
</dbReference>
<dbReference type="InterPro" id="IPR022346">
    <property type="entry name" value="T2SS_GspH"/>
</dbReference>
<proteinExistence type="inferred from homology"/>
<evidence type="ECO:0000256" key="4">
    <source>
        <dbReference type="ARBA" id="ARBA00022481"/>
    </source>
</evidence>
<evidence type="ECO:0000256" key="7">
    <source>
        <dbReference type="ARBA" id="ARBA00022989"/>
    </source>
</evidence>
<accession>A0A4Q7LU65</accession>
<sequence length="208" mass="21796">MRQDRRPARRGFSLIEMMVTLTILGFLLVATMPSIGAWLRNTEIRNAAESISNGLAKARAEAVRRNLPVRFTLVSTVSGNPGLLDGSCANSATSASWVVSLDNPGGDCDEPVSETDGPRILAKFAQGDGSRNVTVSVRAADCSTVSSNTQVVYGGFGRVDNGGSAMRCIVIGHNSGADARALNIVVSPGGTVRSCDPAVTDNNDPRKC</sequence>
<evidence type="ECO:0000256" key="1">
    <source>
        <dbReference type="ARBA" id="ARBA00004377"/>
    </source>
</evidence>
<gene>
    <name evidence="13" type="ORF">EV685_0992</name>
</gene>
<dbReference type="GO" id="GO:0015627">
    <property type="term" value="C:type II protein secretion system complex"/>
    <property type="evidence" value="ECO:0007669"/>
    <property type="project" value="InterPro"/>
</dbReference>
<evidence type="ECO:0000256" key="3">
    <source>
        <dbReference type="ARBA" id="ARBA00022475"/>
    </source>
</evidence>
<dbReference type="OrthoDB" id="5956286at2"/>
<protein>
    <recommendedName>
        <fullName evidence="2">Type II secretion system protein H</fullName>
    </recommendedName>
    <alternativeName>
        <fullName evidence="10">General secretion pathway protein H</fullName>
    </alternativeName>
</protein>
<dbReference type="RefSeq" id="WP_130480813.1">
    <property type="nucleotide sequence ID" value="NZ_SGWV01000007.1"/>
</dbReference>
<keyword evidence="4" id="KW-0488">Methylation</keyword>
<evidence type="ECO:0000313" key="13">
    <source>
        <dbReference type="EMBL" id="RZS58695.1"/>
    </source>
</evidence>
<keyword evidence="6 11" id="KW-0812">Transmembrane</keyword>